<gene>
    <name evidence="1" type="ORF">ACFFJC_07140</name>
</gene>
<dbReference type="Proteomes" id="UP001589798">
    <property type="component" value="Unassembled WGS sequence"/>
</dbReference>
<evidence type="ECO:0008006" key="3">
    <source>
        <dbReference type="Google" id="ProtNLM"/>
    </source>
</evidence>
<comment type="caution">
    <text evidence="1">The sequence shown here is derived from an EMBL/GenBank/DDBJ whole genome shotgun (WGS) entry which is preliminary data.</text>
</comment>
<sequence>MAEIPAAALPEAPGAAVPLSADAIAAAASARGLTISPECEPGVAANLALLARHARVMRGQPTETQA</sequence>
<keyword evidence="2" id="KW-1185">Reference proteome</keyword>
<organism evidence="1 2">
    <name type="scientific">Novosphingobium soli</name>
    <dbReference type="NCBI Taxonomy" id="574956"/>
    <lineage>
        <taxon>Bacteria</taxon>
        <taxon>Pseudomonadati</taxon>
        <taxon>Pseudomonadota</taxon>
        <taxon>Alphaproteobacteria</taxon>
        <taxon>Sphingomonadales</taxon>
        <taxon>Sphingomonadaceae</taxon>
        <taxon>Novosphingobium</taxon>
    </lineage>
</organism>
<evidence type="ECO:0000313" key="2">
    <source>
        <dbReference type="Proteomes" id="UP001589798"/>
    </source>
</evidence>
<accession>A0ABV6CTI0</accession>
<name>A0ABV6CTI0_9SPHN</name>
<evidence type="ECO:0000313" key="1">
    <source>
        <dbReference type="EMBL" id="MFC0204046.1"/>
    </source>
</evidence>
<proteinExistence type="predicted"/>
<dbReference type="EMBL" id="JBHLWK010000010">
    <property type="protein sequence ID" value="MFC0204046.1"/>
    <property type="molecule type" value="Genomic_DNA"/>
</dbReference>
<dbReference type="RefSeq" id="WP_379486812.1">
    <property type="nucleotide sequence ID" value="NZ_JBHLWK010000010.1"/>
</dbReference>
<protein>
    <recommendedName>
        <fullName evidence="3">Amidase</fullName>
    </recommendedName>
</protein>
<reference evidence="1 2" key="1">
    <citation type="submission" date="2024-09" db="EMBL/GenBank/DDBJ databases">
        <authorList>
            <person name="Sun Q."/>
            <person name="Mori K."/>
        </authorList>
    </citation>
    <scope>NUCLEOTIDE SEQUENCE [LARGE SCALE GENOMIC DNA]</scope>
    <source>
        <strain evidence="1 2">CCM 7706</strain>
    </source>
</reference>